<evidence type="ECO:0000313" key="5">
    <source>
        <dbReference type="EMBL" id="MDO5985829.1"/>
    </source>
</evidence>
<evidence type="ECO:0000256" key="1">
    <source>
        <dbReference type="ARBA" id="ARBA00008779"/>
    </source>
</evidence>
<evidence type="ECO:0000259" key="4">
    <source>
        <dbReference type="Pfam" id="PF00884"/>
    </source>
</evidence>
<keyword evidence="2" id="KW-0378">Hydrolase</keyword>
<evidence type="ECO:0000313" key="6">
    <source>
        <dbReference type="Proteomes" id="UP001176891"/>
    </source>
</evidence>
<dbReference type="CDD" id="cd16027">
    <property type="entry name" value="SGSH"/>
    <property type="match status" value="1"/>
</dbReference>
<accession>A0ABT8WVW8</accession>
<keyword evidence="6" id="KW-1185">Reference proteome</keyword>
<dbReference type="PANTHER" id="PTHR42693">
    <property type="entry name" value="ARYLSULFATASE FAMILY MEMBER"/>
    <property type="match status" value="1"/>
</dbReference>
<dbReference type="InterPro" id="IPR000917">
    <property type="entry name" value="Sulfatase_N"/>
</dbReference>
<dbReference type="SUPFAM" id="SSF53649">
    <property type="entry name" value="Alkaline phosphatase-like"/>
    <property type="match status" value="1"/>
</dbReference>
<feature type="domain" description="Sulfatase N-terminal" evidence="4">
    <location>
        <begin position="152"/>
        <end position="295"/>
    </location>
</feature>
<name>A0ABT8WVW8_9FLAO</name>
<evidence type="ECO:0000256" key="3">
    <source>
        <dbReference type="SAM" id="MobiDB-lite"/>
    </source>
</evidence>
<dbReference type="RefSeq" id="WP_303280375.1">
    <property type="nucleotide sequence ID" value="NZ_BAABCZ010000016.1"/>
</dbReference>
<evidence type="ECO:0000256" key="2">
    <source>
        <dbReference type="ARBA" id="ARBA00022801"/>
    </source>
</evidence>
<sequence length="531" mass="61245">MKFLKLTILIVLISCGKSGSKSTNEKKVVQKPNILWITIEDWGADLSCYGTKGISTPNIDKLAAEGVRFENAFTTSPVCSTSRSAMMTGFYQNYINANQHRLTPDLKQPLPHGVKPIPHIFREAGYYTALMSWKTDCNFVPFKKEELFEGSDWRDRKEGQPFFTRITYGGTHRSWNRDSLRPIDIKDVEIPPYYANTDFVRRDWANGLEAMQLVDSQVGELLKRLEDDGLADNTIVVFISDHGRCHIRGKQFLYDGGIKIPMIVRWPGQIKPGTVNDDMVMSIDICKTILDAADIKPEVALHGQNLFGKEVQNRKYVFAARDKMDNTHDAMRAIRSKKYKLIQNLMPERAYLQYNEYKEGAYPVLAEMNILHMEGKLTPEQSHFFAATKPDVELFDLEKDPFEVHNVANDPAYVEVKEELLSELENWKKNVIKDQGVSDEFRAEGIFPDKYPTKTVDKWAYKNSEKYNFKKTGWPAWYPTRTLSEWKKAKAIWEPYVFRASDLGTEAKEVRPNVNTKPQRKRKIKKVKYAH</sequence>
<comment type="caution">
    <text evidence="5">The sequence shown here is derived from an EMBL/GenBank/DDBJ whole genome shotgun (WGS) entry which is preliminary data.</text>
</comment>
<dbReference type="Pfam" id="PF00884">
    <property type="entry name" value="Sulfatase"/>
    <property type="match status" value="2"/>
</dbReference>
<organism evidence="5 6">
    <name type="scientific">Flavivirga amylovorans</name>
    <dbReference type="NCBI Taxonomy" id="870486"/>
    <lineage>
        <taxon>Bacteria</taxon>
        <taxon>Pseudomonadati</taxon>
        <taxon>Bacteroidota</taxon>
        <taxon>Flavobacteriia</taxon>
        <taxon>Flavobacteriales</taxon>
        <taxon>Flavobacteriaceae</taxon>
        <taxon>Flavivirga</taxon>
    </lineage>
</organism>
<feature type="compositionally biased region" description="Basic residues" evidence="3">
    <location>
        <begin position="518"/>
        <end position="531"/>
    </location>
</feature>
<protein>
    <submittedName>
        <fullName evidence="5">Sulfatase</fullName>
    </submittedName>
</protein>
<comment type="similarity">
    <text evidence="1">Belongs to the sulfatase family.</text>
</comment>
<dbReference type="Gene3D" id="3.40.720.10">
    <property type="entry name" value="Alkaline Phosphatase, subunit A"/>
    <property type="match status" value="1"/>
</dbReference>
<feature type="domain" description="Sulfatase N-terminal" evidence="4">
    <location>
        <begin position="32"/>
        <end position="131"/>
    </location>
</feature>
<dbReference type="InterPro" id="IPR017850">
    <property type="entry name" value="Alkaline_phosphatase_core_sf"/>
</dbReference>
<dbReference type="Proteomes" id="UP001176891">
    <property type="component" value="Unassembled WGS sequence"/>
</dbReference>
<dbReference type="PANTHER" id="PTHR42693:SF53">
    <property type="entry name" value="ENDO-4-O-SULFATASE"/>
    <property type="match status" value="1"/>
</dbReference>
<feature type="region of interest" description="Disordered" evidence="3">
    <location>
        <begin position="509"/>
        <end position="531"/>
    </location>
</feature>
<proteinExistence type="inferred from homology"/>
<dbReference type="EMBL" id="JAUOEM010000001">
    <property type="protein sequence ID" value="MDO5985829.1"/>
    <property type="molecule type" value="Genomic_DNA"/>
</dbReference>
<dbReference type="InterPro" id="IPR050738">
    <property type="entry name" value="Sulfatase"/>
</dbReference>
<gene>
    <name evidence="5" type="ORF">Q4Q39_00295</name>
</gene>
<reference evidence="5" key="1">
    <citation type="submission" date="2023-07" db="EMBL/GenBank/DDBJ databases">
        <title>Two novel species in the genus Flavivirga.</title>
        <authorList>
            <person name="Kwon K."/>
        </authorList>
    </citation>
    <scope>NUCLEOTIDE SEQUENCE</scope>
    <source>
        <strain evidence="5">KACC 14157</strain>
    </source>
</reference>